<dbReference type="RefSeq" id="WP_305012667.1">
    <property type="nucleotide sequence ID" value="NZ_JAUQSX010000008.1"/>
</dbReference>
<dbReference type="InterPro" id="IPR001789">
    <property type="entry name" value="Sig_transdc_resp-reg_receiver"/>
</dbReference>
<evidence type="ECO:0000259" key="5">
    <source>
        <dbReference type="PROSITE" id="PS50110"/>
    </source>
</evidence>
<dbReference type="Pfam" id="PF00196">
    <property type="entry name" value="GerE"/>
    <property type="match status" value="1"/>
</dbReference>
<keyword evidence="7" id="KW-1185">Reference proteome</keyword>
<dbReference type="PROSITE" id="PS50043">
    <property type="entry name" value="HTH_LUXR_2"/>
    <property type="match status" value="1"/>
</dbReference>
<feature type="domain" description="Response regulatory" evidence="5">
    <location>
        <begin position="8"/>
        <end position="124"/>
    </location>
</feature>
<dbReference type="CDD" id="cd17535">
    <property type="entry name" value="REC_NarL-like"/>
    <property type="match status" value="1"/>
</dbReference>
<feature type="modified residue" description="4-aspartylphosphate" evidence="3">
    <location>
        <position position="59"/>
    </location>
</feature>
<dbReference type="Pfam" id="PF00072">
    <property type="entry name" value="Response_reg"/>
    <property type="match status" value="1"/>
</dbReference>
<dbReference type="SMART" id="SM00421">
    <property type="entry name" value="HTH_LUXR"/>
    <property type="match status" value="1"/>
</dbReference>
<evidence type="ECO:0000256" key="2">
    <source>
        <dbReference type="ARBA" id="ARBA00023125"/>
    </source>
</evidence>
<dbReference type="EMBL" id="JAUQSX010000008">
    <property type="protein sequence ID" value="MDO7847985.1"/>
    <property type="molecule type" value="Genomic_DNA"/>
</dbReference>
<name>A0ABT9AFS7_9BACT</name>
<comment type="caution">
    <text evidence="6">The sequence shown here is derived from an EMBL/GenBank/DDBJ whole genome shotgun (WGS) entry which is preliminary data.</text>
</comment>
<dbReference type="SUPFAM" id="SSF46894">
    <property type="entry name" value="C-terminal effector domain of the bipartite response regulators"/>
    <property type="match status" value="1"/>
</dbReference>
<keyword evidence="1 3" id="KW-0597">Phosphoprotein</keyword>
<dbReference type="Proteomes" id="UP001167796">
    <property type="component" value="Unassembled WGS sequence"/>
</dbReference>
<evidence type="ECO:0000256" key="3">
    <source>
        <dbReference type="PROSITE-ProRule" id="PRU00169"/>
    </source>
</evidence>
<dbReference type="SUPFAM" id="SSF52172">
    <property type="entry name" value="CheY-like"/>
    <property type="match status" value="1"/>
</dbReference>
<proteinExistence type="predicted"/>
<evidence type="ECO:0000313" key="6">
    <source>
        <dbReference type="EMBL" id="MDO7847985.1"/>
    </source>
</evidence>
<evidence type="ECO:0000313" key="7">
    <source>
        <dbReference type="Proteomes" id="UP001167796"/>
    </source>
</evidence>
<feature type="domain" description="HTH luxR-type" evidence="4">
    <location>
        <begin position="152"/>
        <end position="217"/>
    </location>
</feature>
<dbReference type="InterPro" id="IPR039420">
    <property type="entry name" value="WalR-like"/>
</dbReference>
<dbReference type="SMART" id="SM00448">
    <property type="entry name" value="REC"/>
    <property type="match status" value="1"/>
</dbReference>
<gene>
    <name evidence="6" type="ORF">Q5H92_16590</name>
</gene>
<organism evidence="6 7">
    <name type="scientific">Hymenobacter mellowenesis</name>
    <dbReference type="NCBI Taxonomy" id="3063995"/>
    <lineage>
        <taxon>Bacteria</taxon>
        <taxon>Pseudomonadati</taxon>
        <taxon>Bacteroidota</taxon>
        <taxon>Cytophagia</taxon>
        <taxon>Cytophagales</taxon>
        <taxon>Hymenobacteraceae</taxon>
        <taxon>Hymenobacter</taxon>
    </lineage>
</organism>
<accession>A0ABT9AFS7</accession>
<protein>
    <submittedName>
        <fullName evidence="6">Response regulator transcription factor</fullName>
    </submittedName>
</protein>
<reference evidence="6" key="1">
    <citation type="submission" date="2023-07" db="EMBL/GenBank/DDBJ databases">
        <authorList>
            <person name="Kim M.K."/>
        </authorList>
    </citation>
    <scope>NUCLEOTIDE SEQUENCE</scope>
    <source>
        <strain evidence="6">M29</strain>
    </source>
</reference>
<dbReference type="InterPro" id="IPR058245">
    <property type="entry name" value="NreC/VraR/RcsB-like_REC"/>
</dbReference>
<dbReference type="Gene3D" id="3.40.50.2300">
    <property type="match status" value="1"/>
</dbReference>
<evidence type="ECO:0000256" key="1">
    <source>
        <dbReference type="ARBA" id="ARBA00022553"/>
    </source>
</evidence>
<dbReference type="PROSITE" id="PS50110">
    <property type="entry name" value="RESPONSE_REGULATORY"/>
    <property type="match status" value="1"/>
</dbReference>
<sequence>MPALPLVRITILDDHRLFRQGLAFILQHLAFEVRVAEAGTFAELLPQLARELPDVLLLDMQMPDVDGMEATKRLLEQYPDLKIVVLSMHADDHFITHMLKLGARSYLPKDVDKEQLGAAIAGVLADGHHFTPRISAALMRSLGAAPPPPPSFGGAALVLTQREKDVLDLLCQGRSTGEIAEQLFISRRTVEGHRQNLLEKTGTPNAVSLALYAMKHGLLANSAPNSSSLR</sequence>
<dbReference type="PRINTS" id="PR00038">
    <property type="entry name" value="HTHLUXR"/>
</dbReference>
<dbReference type="PANTHER" id="PTHR43214">
    <property type="entry name" value="TWO-COMPONENT RESPONSE REGULATOR"/>
    <property type="match status" value="1"/>
</dbReference>
<dbReference type="InterPro" id="IPR011006">
    <property type="entry name" value="CheY-like_superfamily"/>
</dbReference>
<dbReference type="InterPro" id="IPR016032">
    <property type="entry name" value="Sig_transdc_resp-reg_C-effctor"/>
</dbReference>
<evidence type="ECO:0000259" key="4">
    <source>
        <dbReference type="PROSITE" id="PS50043"/>
    </source>
</evidence>
<dbReference type="PANTHER" id="PTHR43214:SF43">
    <property type="entry name" value="TWO-COMPONENT RESPONSE REGULATOR"/>
    <property type="match status" value="1"/>
</dbReference>
<dbReference type="PROSITE" id="PS00622">
    <property type="entry name" value="HTH_LUXR_1"/>
    <property type="match status" value="1"/>
</dbReference>
<dbReference type="InterPro" id="IPR000792">
    <property type="entry name" value="Tscrpt_reg_LuxR_C"/>
</dbReference>
<dbReference type="CDD" id="cd06170">
    <property type="entry name" value="LuxR_C_like"/>
    <property type="match status" value="1"/>
</dbReference>
<keyword evidence="2" id="KW-0238">DNA-binding</keyword>